<dbReference type="InterPro" id="IPR036188">
    <property type="entry name" value="FAD/NAD-bd_sf"/>
</dbReference>
<evidence type="ECO:0000313" key="4">
    <source>
        <dbReference type="RefSeq" id="XP_014679710.1"/>
    </source>
</evidence>
<evidence type="ECO:0000313" key="3">
    <source>
        <dbReference type="Proteomes" id="UP000695022"/>
    </source>
</evidence>
<gene>
    <name evidence="4" type="primary">LOC106819617</name>
</gene>
<accession>A0ABM1F5I9</accession>
<keyword evidence="3" id="KW-1185">Reference proteome</keyword>
<dbReference type="PANTHER" id="PTHR11552:SF147">
    <property type="entry name" value="CHOLINE DEHYDROGENASE, MITOCHONDRIAL"/>
    <property type="match status" value="1"/>
</dbReference>
<proteinExistence type="inferred from homology"/>
<dbReference type="InterPro" id="IPR012132">
    <property type="entry name" value="GMC_OxRdtase"/>
</dbReference>
<dbReference type="GeneID" id="106819617"/>
<comment type="similarity">
    <text evidence="1">Belongs to the GMC oxidoreductase family.</text>
</comment>
<name>A0ABM1F5I9_PRICU</name>
<dbReference type="SUPFAM" id="SSF54373">
    <property type="entry name" value="FAD-linked reductases, C-terminal domain"/>
    <property type="match status" value="1"/>
</dbReference>
<protein>
    <submittedName>
        <fullName evidence="4">Glucose dehydrogenase [FAD, quinone]-like isoform X1</fullName>
    </submittedName>
</protein>
<feature type="domain" description="Glucose-methanol-choline oxidoreductase C-terminal" evidence="2">
    <location>
        <begin position="3"/>
        <end position="116"/>
    </location>
</feature>
<dbReference type="SUPFAM" id="SSF51905">
    <property type="entry name" value="FAD/NAD(P)-binding domain"/>
    <property type="match status" value="1"/>
</dbReference>
<dbReference type="Gene3D" id="3.50.50.60">
    <property type="entry name" value="FAD/NAD(P)-binding domain"/>
    <property type="match status" value="1"/>
</dbReference>
<sequence length="203" mass="22336">MHPKSVGDIRLRTSDPLDYPLIDPRYYENEDVKTMVAGIKLAKKISKAKAFQSIGAKINPHNLNVPGCTQHGKGDKYLECVARRISTTLYHATGTCKMGASTDPSAVVDPQLRLVGKHLWKIYAVVMPASKGVPSHFQFNLWLPYDLCQCMTCHPFVCFRVRGVEGLRVVDASIMPEITSGGPHASVIMIAEKAADMIRGAQN</sequence>
<dbReference type="InterPro" id="IPR007867">
    <property type="entry name" value="GMC_OxRtase_C"/>
</dbReference>
<dbReference type="RefSeq" id="XP_014679710.1">
    <property type="nucleotide sequence ID" value="XM_014824224.1"/>
</dbReference>
<evidence type="ECO:0000256" key="1">
    <source>
        <dbReference type="ARBA" id="ARBA00010790"/>
    </source>
</evidence>
<dbReference type="PANTHER" id="PTHR11552">
    <property type="entry name" value="GLUCOSE-METHANOL-CHOLINE GMC OXIDOREDUCTASE"/>
    <property type="match status" value="1"/>
</dbReference>
<organism evidence="3 4">
    <name type="scientific">Priapulus caudatus</name>
    <name type="common">Priapulid worm</name>
    <dbReference type="NCBI Taxonomy" id="37621"/>
    <lineage>
        <taxon>Eukaryota</taxon>
        <taxon>Metazoa</taxon>
        <taxon>Ecdysozoa</taxon>
        <taxon>Scalidophora</taxon>
        <taxon>Priapulida</taxon>
        <taxon>Priapulimorpha</taxon>
        <taxon>Priapulimorphida</taxon>
        <taxon>Priapulidae</taxon>
        <taxon>Priapulus</taxon>
    </lineage>
</organism>
<dbReference type="Proteomes" id="UP000695022">
    <property type="component" value="Unplaced"/>
</dbReference>
<feature type="domain" description="Glucose-methanol-choline oxidoreductase C-terminal" evidence="2">
    <location>
        <begin position="159"/>
        <end position="191"/>
    </location>
</feature>
<dbReference type="Gene3D" id="3.30.560.10">
    <property type="entry name" value="Glucose Oxidase, domain 3"/>
    <property type="match status" value="1"/>
</dbReference>
<reference evidence="4" key="1">
    <citation type="submission" date="2025-08" db="UniProtKB">
        <authorList>
            <consortium name="RefSeq"/>
        </authorList>
    </citation>
    <scope>IDENTIFICATION</scope>
</reference>
<evidence type="ECO:0000259" key="2">
    <source>
        <dbReference type="Pfam" id="PF05199"/>
    </source>
</evidence>
<dbReference type="Pfam" id="PF05199">
    <property type="entry name" value="GMC_oxred_C"/>
    <property type="match status" value="2"/>
</dbReference>